<dbReference type="InterPro" id="IPR051471">
    <property type="entry name" value="Bacterial_PTS_sugar_comp"/>
</dbReference>
<evidence type="ECO:0000259" key="2">
    <source>
        <dbReference type="PROSITE" id="PS51096"/>
    </source>
</evidence>
<organism evidence="3 4">
    <name type="scientific">Gemmatimonas aurantiaca</name>
    <dbReference type="NCBI Taxonomy" id="173480"/>
    <lineage>
        <taxon>Bacteria</taxon>
        <taxon>Pseudomonadati</taxon>
        <taxon>Gemmatimonadota</taxon>
        <taxon>Gemmatimonadia</taxon>
        <taxon>Gemmatimonadales</taxon>
        <taxon>Gemmatimonadaceae</taxon>
        <taxon>Gemmatimonas</taxon>
    </lineage>
</organism>
<dbReference type="PANTHER" id="PTHR33799:SF1">
    <property type="entry name" value="PTS SYSTEM MANNOSE-SPECIFIC EIIAB COMPONENT-RELATED"/>
    <property type="match status" value="1"/>
</dbReference>
<dbReference type="PROSITE" id="PS51096">
    <property type="entry name" value="PTS_EIIA_TYPE_4"/>
    <property type="match status" value="1"/>
</dbReference>
<dbReference type="AlphaFoldDB" id="A0A3D4V5Y1"/>
<protein>
    <recommendedName>
        <fullName evidence="2">PTS EIIA type-4 domain-containing protein</fullName>
    </recommendedName>
</protein>
<dbReference type="Proteomes" id="UP000264071">
    <property type="component" value="Unassembled WGS sequence"/>
</dbReference>
<dbReference type="InterPro" id="IPR036662">
    <property type="entry name" value="PTS_EIIA_man-typ_sf"/>
</dbReference>
<reference evidence="3 4" key="1">
    <citation type="journal article" date="2018" name="Nat. Biotechnol.">
        <title>A standardized bacterial taxonomy based on genome phylogeny substantially revises the tree of life.</title>
        <authorList>
            <person name="Parks D.H."/>
            <person name="Chuvochina M."/>
            <person name="Waite D.W."/>
            <person name="Rinke C."/>
            <person name="Skarshewski A."/>
            <person name="Chaumeil P.A."/>
            <person name="Hugenholtz P."/>
        </authorList>
    </citation>
    <scope>NUCLEOTIDE SEQUENCE [LARGE SCALE GENOMIC DNA]</scope>
    <source>
        <strain evidence="3">UBA8844</strain>
    </source>
</reference>
<evidence type="ECO:0000313" key="3">
    <source>
        <dbReference type="EMBL" id="HCT56152.1"/>
    </source>
</evidence>
<keyword evidence="1" id="KW-0808">Transferase</keyword>
<dbReference type="SUPFAM" id="SSF53062">
    <property type="entry name" value="PTS system fructose IIA component-like"/>
    <property type="match status" value="1"/>
</dbReference>
<evidence type="ECO:0000313" key="4">
    <source>
        <dbReference type="Proteomes" id="UP000264071"/>
    </source>
</evidence>
<dbReference type="InterPro" id="IPR004701">
    <property type="entry name" value="PTS_EIIA_man-typ"/>
</dbReference>
<accession>A0A3D4V5Y1</accession>
<feature type="domain" description="PTS EIIA type-4" evidence="2">
    <location>
        <begin position="27"/>
        <end position="145"/>
    </location>
</feature>
<dbReference type="GO" id="GO:0016020">
    <property type="term" value="C:membrane"/>
    <property type="evidence" value="ECO:0007669"/>
    <property type="project" value="InterPro"/>
</dbReference>
<dbReference type="PANTHER" id="PTHR33799">
    <property type="entry name" value="PTS PERMEASE-RELATED-RELATED"/>
    <property type="match status" value="1"/>
</dbReference>
<dbReference type="Pfam" id="PF03610">
    <property type="entry name" value="EIIA-man"/>
    <property type="match status" value="1"/>
</dbReference>
<proteinExistence type="predicted"/>
<comment type="caution">
    <text evidence="3">The sequence shown here is derived from an EMBL/GenBank/DDBJ whole genome shotgun (WGS) entry which is preliminary data.</text>
</comment>
<dbReference type="EMBL" id="DPIY01000004">
    <property type="protein sequence ID" value="HCT56152.1"/>
    <property type="molecule type" value="Genomic_DNA"/>
</dbReference>
<dbReference type="Gene3D" id="3.40.50.510">
    <property type="entry name" value="Phosphotransferase system, mannose-type IIA component"/>
    <property type="match status" value="1"/>
</dbReference>
<dbReference type="GO" id="GO:0009401">
    <property type="term" value="P:phosphoenolpyruvate-dependent sugar phosphotransferase system"/>
    <property type="evidence" value="ECO:0007669"/>
    <property type="project" value="InterPro"/>
</dbReference>
<name>A0A3D4V5Y1_9BACT</name>
<gene>
    <name evidence="3" type="ORF">DGD08_02955</name>
</gene>
<sequence>MSSDTCRRMTSSEHISMSTDAAPAAMPIRAVVAGHGTFATGVISAIEQITGRGAAFLPISNSGLCLDDIQGALAQAIDDSGAKVVFTDLPAGSCTMAVRRMIRERPGVLLVTGVNLSLLLDFAMQDDADTVTAVQGALDRGKASMVVYGA</sequence>
<evidence type="ECO:0000256" key="1">
    <source>
        <dbReference type="ARBA" id="ARBA00022679"/>
    </source>
</evidence>
<dbReference type="GO" id="GO:0016740">
    <property type="term" value="F:transferase activity"/>
    <property type="evidence" value="ECO:0007669"/>
    <property type="project" value="UniProtKB-KW"/>
</dbReference>